<accession>A0ABW0SEE3</accession>
<dbReference type="SUPFAM" id="SSF51261">
    <property type="entry name" value="Duplicated hybrid motif"/>
    <property type="match status" value="1"/>
</dbReference>
<keyword evidence="5" id="KW-1185">Reference proteome</keyword>
<dbReference type="Pfam" id="PF01551">
    <property type="entry name" value="Peptidase_M23"/>
    <property type="match status" value="1"/>
</dbReference>
<dbReference type="InterPro" id="IPR045974">
    <property type="entry name" value="DUF5930"/>
</dbReference>
<comment type="caution">
    <text evidence="4">The sequence shown here is derived from an EMBL/GenBank/DDBJ whole genome shotgun (WGS) entry which is preliminary data.</text>
</comment>
<reference evidence="5" key="1">
    <citation type="journal article" date="2019" name="Int. J. Syst. Evol. Microbiol.">
        <title>The Global Catalogue of Microorganisms (GCM) 10K type strain sequencing project: providing services to taxonomists for standard genome sequencing and annotation.</title>
        <authorList>
            <consortium name="The Broad Institute Genomics Platform"/>
            <consortium name="The Broad Institute Genome Sequencing Center for Infectious Disease"/>
            <person name="Wu L."/>
            <person name="Ma J."/>
        </authorList>
    </citation>
    <scope>NUCLEOTIDE SEQUENCE [LARGE SCALE GENOMIC DNA]</scope>
    <source>
        <strain evidence="5">KACC 11588</strain>
    </source>
</reference>
<dbReference type="Pfam" id="PF19353">
    <property type="entry name" value="DUF5930"/>
    <property type="match status" value="1"/>
</dbReference>
<proteinExistence type="predicted"/>
<evidence type="ECO:0000313" key="4">
    <source>
        <dbReference type="EMBL" id="MFC5567147.1"/>
    </source>
</evidence>
<gene>
    <name evidence="4" type="ORF">ACFPOC_12085</name>
</gene>
<dbReference type="PANTHER" id="PTHR21666:SF270">
    <property type="entry name" value="MUREIN HYDROLASE ACTIVATOR ENVC"/>
    <property type="match status" value="1"/>
</dbReference>
<dbReference type="RefSeq" id="WP_209842217.1">
    <property type="nucleotide sequence ID" value="NZ_JAGGJP010000014.1"/>
</dbReference>
<protein>
    <submittedName>
        <fullName evidence="4">DUF5930 domain-containing protein</fullName>
    </submittedName>
</protein>
<dbReference type="PANTHER" id="PTHR21666">
    <property type="entry name" value="PEPTIDASE-RELATED"/>
    <property type="match status" value="1"/>
</dbReference>
<dbReference type="InterPro" id="IPR011055">
    <property type="entry name" value="Dup_hybrid_motif"/>
</dbReference>
<dbReference type="InterPro" id="IPR050570">
    <property type="entry name" value="Cell_wall_metabolism_enzyme"/>
</dbReference>
<dbReference type="Proteomes" id="UP001596056">
    <property type="component" value="Unassembled WGS sequence"/>
</dbReference>
<feature type="domain" description="M23ase beta-sheet core" evidence="2">
    <location>
        <begin position="325"/>
        <end position="419"/>
    </location>
</feature>
<dbReference type="EMBL" id="JBHSNA010000011">
    <property type="protein sequence ID" value="MFC5567147.1"/>
    <property type="molecule type" value="Genomic_DNA"/>
</dbReference>
<organism evidence="4 5">
    <name type="scientific">Rubellimicrobium aerolatum</name>
    <dbReference type="NCBI Taxonomy" id="490979"/>
    <lineage>
        <taxon>Bacteria</taxon>
        <taxon>Pseudomonadati</taxon>
        <taxon>Pseudomonadota</taxon>
        <taxon>Alphaproteobacteria</taxon>
        <taxon>Rhodobacterales</taxon>
        <taxon>Roseobacteraceae</taxon>
        <taxon>Rubellimicrobium</taxon>
    </lineage>
</organism>
<evidence type="ECO:0000259" key="2">
    <source>
        <dbReference type="Pfam" id="PF01551"/>
    </source>
</evidence>
<dbReference type="CDD" id="cd12797">
    <property type="entry name" value="M23_peptidase"/>
    <property type="match status" value="1"/>
</dbReference>
<evidence type="ECO:0000256" key="1">
    <source>
        <dbReference type="SAM" id="Coils"/>
    </source>
</evidence>
<feature type="coiled-coil region" evidence="1">
    <location>
        <begin position="132"/>
        <end position="215"/>
    </location>
</feature>
<name>A0ABW0SEE3_9RHOB</name>
<evidence type="ECO:0000259" key="3">
    <source>
        <dbReference type="Pfam" id="PF19353"/>
    </source>
</evidence>
<evidence type="ECO:0000313" key="5">
    <source>
        <dbReference type="Proteomes" id="UP001596056"/>
    </source>
</evidence>
<keyword evidence="1" id="KW-0175">Coiled coil</keyword>
<dbReference type="InterPro" id="IPR016047">
    <property type="entry name" value="M23ase_b-sheet_dom"/>
</dbReference>
<dbReference type="Gene3D" id="2.70.70.10">
    <property type="entry name" value="Glucose Permease (Domain IIA)"/>
    <property type="match status" value="1"/>
</dbReference>
<feature type="domain" description="DUF5930" evidence="3">
    <location>
        <begin position="3"/>
        <end position="313"/>
    </location>
</feature>
<sequence length="430" mass="47143">MVRQRLSASLERLFPERRLFIRSGDHTRFVRVTPAMQGMTWAATGAFLAWSATATAVLLLDSIGAGNVRSQAARDRMVYEDRLNAAADERDRRAAEAVAAQERFTAALDQVATLQGELLTSEERARELAIGLDAVQAALSRTIREREAARDEVAVLTTQKSAATGEVEAIAAMLDFASAALAETTADRDRLAGEAEQATRLAEELDLALRMAEDRNSEIFQQLEDALTISVEPLDEMFQTAGLDLETLRDTVRDGSDPAGALVPIQLSTMGAPKHADESLRANRILDRLDELNLYRVVVDRVPLAMPLRDAFRYTSGFGPRWGRRHEGVDMAGPIGTPVYATAEGEVTFAGWMSGYGRVVKVRHEFGYETLYPHLNAIRAEVGQRVSRGDRVGDLGNSGRSTGPHLHYEVRLNGEPVNPMPYIAAGQELL</sequence>